<organism evidence="4">
    <name type="scientific">bioreactor metagenome</name>
    <dbReference type="NCBI Taxonomy" id="1076179"/>
    <lineage>
        <taxon>unclassified sequences</taxon>
        <taxon>metagenomes</taxon>
        <taxon>ecological metagenomes</taxon>
    </lineage>
</organism>
<accession>A0A645BBS4</accession>
<dbReference type="EMBL" id="VSSQ01017901">
    <property type="protein sequence ID" value="MPM60633.1"/>
    <property type="molecule type" value="Genomic_DNA"/>
</dbReference>
<proteinExistence type="predicted"/>
<protein>
    <submittedName>
        <fullName evidence="4">Uncharacterized protein</fullName>
    </submittedName>
</protein>
<comment type="caution">
    <text evidence="4">The sequence shown here is derived from an EMBL/GenBank/DDBJ whole genome shotgun (WGS) entry which is preliminary data.</text>
</comment>
<comment type="subcellular location">
    <subcellularLocation>
        <location evidence="1">Cell envelope</location>
    </subcellularLocation>
</comment>
<evidence type="ECO:0000256" key="1">
    <source>
        <dbReference type="ARBA" id="ARBA00004196"/>
    </source>
</evidence>
<reference evidence="4" key="1">
    <citation type="submission" date="2019-08" db="EMBL/GenBank/DDBJ databases">
        <authorList>
            <person name="Kucharzyk K."/>
            <person name="Murdoch R.W."/>
            <person name="Higgins S."/>
            <person name="Loffler F."/>
        </authorList>
    </citation>
    <scope>NUCLEOTIDE SEQUENCE</scope>
</reference>
<sequence>MKKKLRYALIGAIPIILCIVAVAIRVTVPKSSTVTIEGDVEVDVRPYYAQATGEVKSLPVGVGQSVSKGDVLAVLDDSDAQYEISQLKITLTKAQAALRDLHASDNEQLKAAQVNIAKNNIAIAEQNLAAASDVLARLREDYDSLKTLYDAGLASKAELDAQGDAVTAQEKAAAIAAEQLRNAEEQLVIAGTDTTVDLTEKINMAEADIAGLEAQIAHAESQLSHYTVLALDDGVVLSLGCDQGGLALSGTQICEVSKENQKKFVFYLPEEYIDYVTYGKTITVTGKTSSKDEAAKVYTATVQYIDLKAEYTPKEAESSANKNRLSFKVEALLEPGCDLRVAQKATVTFGS</sequence>
<evidence type="ECO:0000313" key="4">
    <source>
        <dbReference type="EMBL" id="MPM60633.1"/>
    </source>
</evidence>
<dbReference type="InterPro" id="IPR050465">
    <property type="entry name" value="UPF0194_transport"/>
</dbReference>
<gene>
    <name evidence="4" type="ORF">SDC9_107485</name>
</gene>
<evidence type="ECO:0000256" key="3">
    <source>
        <dbReference type="SAM" id="Coils"/>
    </source>
</evidence>
<feature type="coiled-coil region" evidence="3">
    <location>
        <begin position="114"/>
        <end position="222"/>
    </location>
</feature>
<dbReference type="GO" id="GO:0030313">
    <property type="term" value="C:cell envelope"/>
    <property type="evidence" value="ECO:0007669"/>
    <property type="project" value="UniProtKB-SubCell"/>
</dbReference>
<name>A0A645BBS4_9ZZZZ</name>
<dbReference type="Gene3D" id="2.40.50.100">
    <property type="match status" value="1"/>
</dbReference>
<evidence type="ECO:0000256" key="2">
    <source>
        <dbReference type="ARBA" id="ARBA00023054"/>
    </source>
</evidence>
<dbReference type="PANTHER" id="PTHR32347:SF23">
    <property type="entry name" value="BLL5650 PROTEIN"/>
    <property type="match status" value="1"/>
</dbReference>
<keyword evidence="2 3" id="KW-0175">Coiled coil</keyword>
<dbReference type="PANTHER" id="PTHR32347">
    <property type="entry name" value="EFFLUX SYSTEM COMPONENT YKNX-RELATED"/>
    <property type="match status" value="1"/>
</dbReference>
<dbReference type="AlphaFoldDB" id="A0A645BBS4"/>